<dbReference type="GeneID" id="61110540"/>
<evidence type="ECO:0000313" key="10">
    <source>
        <dbReference type="Proteomes" id="UP000052991"/>
    </source>
</evidence>
<dbReference type="Proteomes" id="UP000192085">
    <property type="component" value="Chromosome"/>
</dbReference>
<dbReference type="EMBL" id="CP031926">
    <property type="protein sequence ID" value="QRZ36004.1"/>
    <property type="molecule type" value="Genomic_DNA"/>
</dbReference>
<dbReference type="Proteomes" id="UP000053719">
    <property type="component" value="Unassembled WGS sequence"/>
</dbReference>
<reference evidence="8" key="3">
    <citation type="submission" date="2016-08" db="EMBL/GenBank/DDBJ databases">
        <title>Genome-wide comparison reveals a probiotic strain Lactococcus lactis WFLU12 isolated from the gastrointestinal tract of olive flounder (Paralichythys olivaceus) harboring genes supporting probiotic action.</title>
        <authorList>
            <person name="Nguyen T.L."/>
        </authorList>
    </citation>
    <scope>NUCLEOTIDE SEQUENCE</scope>
    <source>
        <strain evidence="8">WFLU12</strain>
    </source>
</reference>
<sequence>MTRLTREELEKIIDENPLRSLSSIGEETGNSRVAIEKWLKTYQLDEYRNRKIKRLRGDKARKRRDYQN</sequence>
<evidence type="ECO:0000313" key="11">
    <source>
        <dbReference type="Proteomes" id="UP000053058"/>
    </source>
</evidence>
<dbReference type="PATRIC" id="fig|1360.100.peg.2402"/>
<evidence type="ECO:0000313" key="8">
    <source>
        <dbReference type="EMBL" id="PLW60045.2"/>
    </source>
</evidence>
<dbReference type="Proteomes" id="UP000052991">
    <property type="component" value="Unassembled WGS sequence"/>
</dbReference>
<evidence type="ECO:0000313" key="4">
    <source>
        <dbReference type="EMBL" id="KSU03636.1"/>
    </source>
</evidence>
<dbReference type="Proteomes" id="UP001055586">
    <property type="component" value="Chromosome"/>
</dbReference>
<dbReference type="RefSeq" id="WP_003132002.1">
    <property type="nucleotide sequence ID" value="NZ_BAABQR010000009.1"/>
</dbReference>
<reference evidence="16" key="2">
    <citation type="submission" date="2016-08" db="EMBL/GenBank/DDBJ databases">
        <title>Comparative genomics of Lactococcus lactis strain WFLU12 isolated from the gastrointestinal tract of wild olive flounder (Paralichythys olivaceus).</title>
        <authorList>
            <person name="Nguyen T.L."/>
            <person name="Kim D.-H."/>
        </authorList>
    </citation>
    <scope>NUCLEOTIDE SEQUENCE [LARGE SCALE GENOMIC DNA]</scope>
    <source>
        <strain evidence="16">WFLU12</strain>
    </source>
</reference>
<evidence type="ECO:0000313" key="7">
    <source>
        <dbReference type="EMBL" id="KSU27281.1"/>
    </source>
</evidence>
<dbReference type="EMBL" id="CP015897">
    <property type="protein sequence ID" value="ARE00008.1"/>
    <property type="molecule type" value="Genomic_DNA"/>
</dbReference>
<gene>
    <name evidence="8" type="ORF">CYU10_000966</name>
    <name evidence="4" type="ORF">KF282_1719</name>
    <name evidence="9" type="ORF">LL223_2368</name>
    <name evidence="1" type="ORF">LL229_2433</name>
    <name evidence="2" type="ORF">LL275_2383</name>
    <name evidence="3" type="ORF">LLUC06_2433</name>
    <name evidence="5" type="ORF">LMG9449_0891</name>
    <name evidence="6" type="ORF">M20_1291</name>
    <name evidence="7" type="ORF">N42_1249</name>
</gene>
<evidence type="ECO:0000313" key="1">
    <source>
        <dbReference type="EMBL" id="ARD97310.1"/>
    </source>
</evidence>
<evidence type="ECO:0000313" key="13">
    <source>
        <dbReference type="Proteomes" id="UP000053719"/>
    </source>
</evidence>
<name>A0A0A7T2R2_LACLL</name>
<accession>A0A0A7T2R2</accession>
<dbReference type="EMBL" id="PKRZ01000001">
    <property type="protein sequence ID" value="PLW60045.2"/>
    <property type="molecule type" value="Genomic_DNA"/>
</dbReference>
<evidence type="ECO:0000313" key="15">
    <source>
        <dbReference type="Proteomes" id="UP000192095"/>
    </source>
</evidence>
<evidence type="ECO:0000313" key="16">
    <source>
        <dbReference type="Proteomes" id="UP000234865"/>
    </source>
</evidence>
<evidence type="ECO:0000313" key="2">
    <source>
        <dbReference type="EMBL" id="ARE00008.1"/>
    </source>
</evidence>
<protein>
    <recommendedName>
        <fullName evidence="17">Transposase</fullName>
    </recommendedName>
</protein>
<evidence type="ECO:0000313" key="9">
    <source>
        <dbReference type="EMBL" id="QRZ36004.1"/>
    </source>
</evidence>
<evidence type="ECO:0000313" key="12">
    <source>
        <dbReference type="Proteomes" id="UP000053612"/>
    </source>
</evidence>
<evidence type="ECO:0000313" key="3">
    <source>
        <dbReference type="EMBL" id="ARE21974.1"/>
    </source>
</evidence>
<evidence type="ECO:0000313" key="14">
    <source>
        <dbReference type="Proteomes" id="UP000192085"/>
    </source>
</evidence>
<dbReference type="AlphaFoldDB" id="A0A0A7T2R2"/>
<dbReference type="EMBL" id="LKLU01000074">
    <property type="protein sequence ID" value="KSU20901.1"/>
    <property type="molecule type" value="Genomic_DNA"/>
</dbReference>
<dbReference type="EMBL" id="LKLW01000074">
    <property type="protein sequence ID" value="KSU27281.1"/>
    <property type="molecule type" value="Genomic_DNA"/>
</dbReference>
<dbReference type="EMBL" id="LKLN01000071">
    <property type="protein sequence ID" value="KSU03636.1"/>
    <property type="molecule type" value="Genomic_DNA"/>
</dbReference>
<reference evidence="5" key="5">
    <citation type="journal article" date="2017" name="Genome Announc.">
        <title>Draft Genome Sequences of 24 Lactococcus lactis Strains.</title>
        <authorList>
            <person name="Backus L."/>
            <person name="Wels M."/>
            <person name="Boekhorst J."/>
            <person name="Dijkstra A.R."/>
            <person name="Beerthuyzen M."/>
            <person name="Kelly W.J."/>
            <person name="Siezen R.J."/>
            <person name="van Hijum S.A."/>
            <person name="Bachmann H."/>
        </authorList>
    </citation>
    <scope>NUCLEOTIDE SEQUENCE</scope>
    <source>
        <strain evidence="4">KF282</strain>
        <strain evidence="5">LMG9447</strain>
        <strain evidence="6">M20</strain>
        <strain evidence="7">N42</strain>
    </source>
</reference>
<reference evidence="9" key="6">
    <citation type="journal article" date="2020" name="Mol. Microbiol.">
        <title>The CWPS Rubik's cube: Linking diversity of cell wall polysaccharide structures with the encoded biosynthetic machinery of selected Lactococcus lactis strains.</title>
        <authorList>
            <person name="Mahony J."/>
            <person name="Frantzen C."/>
            <person name="Vinogradov E."/>
            <person name="Sadovskaya I."/>
            <person name="Theodorou I."/>
            <person name="Kelleher P."/>
            <person name="Chapot-Chartier M.P."/>
            <person name="Cambillau C."/>
            <person name="Holo H."/>
            <person name="van Sinderen D."/>
        </authorList>
    </citation>
    <scope>NUCLEOTIDE SEQUENCE</scope>
    <source>
        <strain evidence="9">223</strain>
    </source>
</reference>
<dbReference type="Proteomes" id="UP000234865">
    <property type="component" value="Unassembled WGS sequence"/>
</dbReference>
<evidence type="ECO:0000313" key="6">
    <source>
        <dbReference type="EMBL" id="KSU20901.1"/>
    </source>
</evidence>
<reference evidence="1" key="8">
    <citation type="submission" date="2023-09" db="EMBL/GenBank/DDBJ databases">
        <title>Complete Genomes and Methylome analysis of Lactococcus lactis subs lactis strains.</title>
        <authorList>
            <person name="Fomenkov A."/>
            <person name="McDonnell B."/>
            <person name="Sun L."/>
            <person name="Van Sinderen D."/>
            <person name="Roberts R.J."/>
        </authorList>
    </citation>
    <scope>NUCLEOTIDE SEQUENCE</scope>
    <source>
        <strain evidence="1">229</strain>
    </source>
</reference>
<dbReference type="Proteomes" id="UP000192095">
    <property type="component" value="Chromosome"/>
</dbReference>
<reference evidence="3" key="7">
    <citation type="submission" date="2023-07" db="EMBL/GenBank/DDBJ databases">
        <authorList>
            <person name="McDonnell B."/>
        </authorList>
    </citation>
    <scope>NUCLEOTIDE SEQUENCE</scope>
    <source>
        <strain evidence="9">223</strain>
        <strain evidence="3">UC06</strain>
    </source>
</reference>
<dbReference type="Proteomes" id="UP000663169">
    <property type="component" value="Chromosome"/>
</dbReference>
<organism evidence="5 12">
    <name type="scientific">Lactococcus lactis subsp. lactis</name>
    <name type="common">Streptococcus lactis</name>
    <dbReference type="NCBI Taxonomy" id="1360"/>
    <lineage>
        <taxon>Bacteria</taxon>
        <taxon>Bacillati</taxon>
        <taxon>Bacillota</taxon>
        <taxon>Bacilli</taxon>
        <taxon>Lactobacillales</taxon>
        <taxon>Streptococcaceae</taxon>
        <taxon>Lactococcus</taxon>
    </lineage>
</organism>
<proteinExistence type="predicted"/>
<evidence type="ECO:0000313" key="5">
    <source>
        <dbReference type="EMBL" id="KSU19239.1"/>
    </source>
</evidence>
<reference evidence="14 15" key="4">
    <citation type="journal article" date="2017" name="BMC Genomics">
        <title>Comparative and functional genomics of the Lactococcus lactis taxon; insights into evolution and niche adaptation.</title>
        <authorList>
            <person name="Kelleher P."/>
            <person name="Bottacini F."/>
            <person name="Mahony J."/>
            <person name="Kilcawley K.N."/>
            <person name="van Sinderen D."/>
        </authorList>
    </citation>
    <scope>NUCLEOTIDE SEQUENCE [LARGE SCALE GENOMIC DNA]</scope>
    <source>
        <strain evidence="2 14">275</strain>
        <strain evidence="3 15">UC06</strain>
    </source>
</reference>
<dbReference type="EMBL" id="CP015902">
    <property type="protein sequence ID" value="ARE21974.1"/>
    <property type="molecule type" value="Genomic_DNA"/>
</dbReference>
<dbReference type="EMBL" id="LKLS01000096">
    <property type="protein sequence ID" value="KSU19239.1"/>
    <property type="molecule type" value="Genomic_DNA"/>
</dbReference>
<dbReference type="Proteomes" id="UP000053058">
    <property type="component" value="Unassembled WGS sequence"/>
</dbReference>
<dbReference type="EMBL" id="CP090823">
    <property type="protein sequence ID" value="ARD97310.1"/>
    <property type="molecule type" value="Genomic_DNA"/>
</dbReference>
<reference evidence="10 11" key="1">
    <citation type="submission" date="2015-10" db="EMBL/GenBank/DDBJ databases">
        <title>Draft Genome Sequences of 11 Lactococcus lactis subspecies cremoris strains.</title>
        <authorList>
            <person name="Wels M."/>
            <person name="Backus L."/>
            <person name="Boekhorst J."/>
            <person name="Dijkstra A."/>
            <person name="Beerthuizen M."/>
            <person name="Kelly W."/>
            <person name="Siezen R."/>
            <person name="Bachmann H."/>
            <person name="Van Hijum S."/>
        </authorList>
    </citation>
    <scope>NUCLEOTIDE SEQUENCE [LARGE SCALE GENOMIC DNA]</scope>
    <source>
        <strain evidence="11">KF282</strain>
        <strain evidence="12">LMG9449</strain>
        <strain evidence="13">M20</strain>
        <strain evidence="10">N42</strain>
    </source>
</reference>
<dbReference type="Proteomes" id="UP000053612">
    <property type="component" value="Unassembled WGS sequence"/>
</dbReference>
<dbReference type="OMA" id="MCEKSRE"/>
<evidence type="ECO:0008006" key="17">
    <source>
        <dbReference type="Google" id="ProtNLM"/>
    </source>
</evidence>